<sequence length="477" mass="51453">MAPADPLDPPSTKENTMTDQIVSALQQGMRGRVIGRDDADYDAVRALYNGMIDKKPRVIARCVDAADVIAAVNYGRDQGLLIAIRGGAHNGPGLGSCDDGLMIDLSLMKSVRVDPQAKTVRVDPGCTGGDVDHATHAFGLAVPFGIVSSTGVAGLTLGGGTGYLTRKHGLTIDNLLEVDMVLADGSFVTANERQHPDLFWAVRGGGGNFGVVTSFLFQAHPVRMVYAGPIFWDAAAHGKAVMSAYRDFLPSAPEELGIFVGLKTVPPMDPFPKEHWGKRACAIIGAFNGSAAEGEKIMAKLLGGLPAPFFNWMGEMPFTAINSMFDPFFPKGLQWYWKGDFVKSLPDAAIEAHIAQAANAPSDLCLMHLYPIDGAARRVAKDATAWSTRDATWSMVIAGIDPDPKKAEALKTWGRAYWKAVHPYNMEGAYVNFMMDDEADGRVQATYGDNYARLAAIKAKYDPKNLFRVNQNIKPAT</sequence>
<dbReference type="EMBL" id="CP010951">
    <property type="protein sequence ID" value="AMO22561.1"/>
    <property type="molecule type" value="Genomic_DNA"/>
</dbReference>
<dbReference type="PANTHER" id="PTHR42973">
    <property type="entry name" value="BINDING OXIDOREDUCTASE, PUTATIVE (AFU_ORTHOLOGUE AFUA_1G17690)-RELATED"/>
    <property type="match status" value="1"/>
</dbReference>
<dbReference type="Gene3D" id="3.30.43.10">
    <property type="entry name" value="Uridine Diphospho-n-acetylenolpyruvylglucosamine Reductase, domain 2"/>
    <property type="match status" value="1"/>
</dbReference>
<dbReference type="PROSITE" id="PS51387">
    <property type="entry name" value="FAD_PCMH"/>
    <property type="match status" value="1"/>
</dbReference>
<evidence type="ECO:0000313" key="8">
    <source>
        <dbReference type="Proteomes" id="UP000070433"/>
    </source>
</evidence>
<dbReference type="PANTHER" id="PTHR42973:SF39">
    <property type="entry name" value="FAD-BINDING PCMH-TYPE DOMAIN-CONTAINING PROTEIN"/>
    <property type="match status" value="1"/>
</dbReference>
<dbReference type="InterPro" id="IPR050416">
    <property type="entry name" value="FAD-linked_Oxidoreductase"/>
</dbReference>
<dbReference type="GO" id="GO:0016491">
    <property type="term" value="F:oxidoreductase activity"/>
    <property type="evidence" value="ECO:0007669"/>
    <property type="project" value="UniProtKB-KW"/>
</dbReference>
<dbReference type="Gene3D" id="3.40.462.20">
    <property type="match status" value="1"/>
</dbReference>
<dbReference type="SUPFAM" id="SSF56176">
    <property type="entry name" value="FAD-binding/transporter-associated domain-like"/>
    <property type="match status" value="1"/>
</dbReference>
<gene>
    <name evidence="7" type="ORF">UC35_06265</name>
</gene>
<evidence type="ECO:0000256" key="2">
    <source>
        <dbReference type="ARBA" id="ARBA00005466"/>
    </source>
</evidence>
<dbReference type="AlphaFoldDB" id="A0A127JRG0"/>
<dbReference type="InterPro" id="IPR006094">
    <property type="entry name" value="Oxid_FAD_bind_N"/>
</dbReference>
<evidence type="ECO:0000313" key="7">
    <source>
        <dbReference type="EMBL" id="AMO22561.1"/>
    </source>
</evidence>
<dbReference type="InterPro" id="IPR016169">
    <property type="entry name" value="FAD-bd_PCMH_sub2"/>
</dbReference>
<dbReference type="Pfam" id="PF08031">
    <property type="entry name" value="BBE"/>
    <property type="match status" value="1"/>
</dbReference>
<protein>
    <submittedName>
        <fullName evidence="7">Oxidoreductase</fullName>
    </submittedName>
</protein>
<proteinExistence type="inferred from homology"/>
<evidence type="ECO:0000256" key="4">
    <source>
        <dbReference type="ARBA" id="ARBA00022827"/>
    </source>
</evidence>
<evidence type="ECO:0000256" key="1">
    <source>
        <dbReference type="ARBA" id="ARBA00001974"/>
    </source>
</evidence>
<keyword evidence="4" id="KW-0274">FAD</keyword>
<accession>A0A127JRG0</accession>
<evidence type="ECO:0000256" key="5">
    <source>
        <dbReference type="ARBA" id="ARBA00023002"/>
    </source>
</evidence>
<dbReference type="InterPro" id="IPR016166">
    <property type="entry name" value="FAD-bd_PCMH"/>
</dbReference>
<organism evidence="7 8">
    <name type="scientific">Ramlibacter tataouinensis</name>
    <dbReference type="NCBI Taxonomy" id="94132"/>
    <lineage>
        <taxon>Bacteria</taxon>
        <taxon>Pseudomonadati</taxon>
        <taxon>Pseudomonadota</taxon>
        <taxon>Betaproteobacteria</taxon>
        <taxon>Burkholderiales</taxon>
        <taxon>Comamonadaceae</taxon>
        <taxon>Ramlibacter</taxon>
    </lineage>
</organism>
<dbReference type="GO" id="GO:0071949">
    <property type="term" value="F:FAD binding"/>
    <property type="evidence" value="ECO:0007669"/>
    <property type="project" value="InterPro"/>
</dbReference>
<dbReference type="InterPro" id="IPR036318">
    <property type="entry name" value="FAD-bd_PCMH-like_sf"/>
</dbReference>
<dbReference type="PATRIC" id="fig|94132.3.peg.1269"/>
<comment type="similarity">
    <text evidence="2">Belongs to the oxygen-dependent FAD-linked oxidoreductase family.</text>
</comment>
<dbReference type="InterPro" id="IPR016167">
    <property type="entry name" value="FAD-bd_PCMH_sub1"/>
</dbReference>
<keyword evidence="8" id="KW-1185">Reference proteome</keyword>
<comment type="cofactor">
    <cofactor evidence="1">
        <name>FAD</name>
        <dbReference type="ChEBI" id="CHEBI:57692"/>
    </cofactor>
</comment>
<keyword evidence="3" id="KW-0285">Flavoprotein</keyword>
<evidence type="ECO:0000259" key="6">
    <source>
        <dbReference type="PROSITE" id="PS51387"/>
    </source>
</evidence>
<dbReference type="Pfam" id="PF01565">
    <property type="entry name" value="FAD_binding_4"/>
    <property type="match status" value="1"/>
</dbReference>
<evidence type="ECO:0000256" key="3">
    <source>
        <dbReference type="ARBA" id="ARBA00022630"/>
    </source>
</evidence>
<feature type="domain" description="FAD-binding PCMH-type" evidence="6">
    <location>
        <begin position="51"/>
        <end position="222"/>
    </location>
</feature>
<keyword evidence="5" id="KW-0560">Oxidoreductase</keyword>
<dbReference type="Gene3D" id="3.30.465.10">
    <property type="match status" value="1"/>
</dbReference>
<name>A0A127JRG0_9BURK</name>
<dbReference type="InterPro" id="IPR012951">
    <property type="entry name" value="BBE"/>
</dbReference>
<reference evidence="7 8" key="1">
    <citation type="journal article" date="2014" name="Int. J. Syst. Evol. Microbiol.">
        <title>Ramlibacter solisilvae sp. nov., isolated from forest soil, and emended description of the genus Ramlibacter.</title>
        <authorList>
            <person name="Lee H.J."/>
            <person name="Lee S.H."/>
            <person name="Lee S.S."/>
            <person name="Lee J.S."/>
            <person name="Kim Y."/>
            <person name="Kim S.C."/>
            <person name="Jeon C.O."/>
        </authorList>
    </citation>
    <scope>NUCLEOTIDE SEQUENCE [LARGE SCALE GENOMIC DNA]</scope>
    <source>
        <strain evidence="7 8">5-10</strain>
    </source>
</reference>
<dbReference type="Proteomes" id="UP000070433">
    <property type="component" value="Chromosome"/>
</dbReference>